<dbReference type="AlphaFoldDB" id="A0A0C2IJ32"/>
<keyword evidence="2" id="KW-1185">Reference proteome</keyword>
<sequence>MSAVRIIEFRGCSLLCLRRERDPVNVRATLASEAGIDMVGLDISCQIVIQRTDKNRIYRYFDSRDHGCVTSETRIHTGSLSTEHDLAWPMYQALSFRFGSHKVFSDDPTAYQLFRG</sequence>
<accession>A0A0C2IJ32</accession>
<gene>
    <name evidence="1" type="ORF">RF11_05423</name>
</gene>
<proteinExistence type="predicted"/>
<protein>
    <submittedName>
        <fullName evidence="1">Uncharacterized protein</fullName>
    </submittedName>
</protein>
<comment type="caution">
    <text evidence="1">The sequence shown here is derived from an EMBL/GenBank/DDBJ whole genome shotgun (WGS) entry which is preliminary data.</text>
</comment>
<reference evidence="1 2" key="1">
    <citation type="journal article" date="2014" name="Genome Biol. Evol.">
        <title>The genome of the myxosporean Thelohanellus kitauei shows adaptations to nutrient acquisition within its fish host.</title>
        <authorList>
            <person name="Yang Y."/>
            <person name="Xiong J."/>
            <person name="Zhou Z."/>
            <person name="Huo F."/>
            <person name="Miao W."/>
            <person name="Ran C."/>
            <person name="Liu Y."/>
            <person name="Zhang J."/>
            <person name="Feng J."/>
            <person name="Wang M."/>
            <person name="Wang M."/>
            <person name="Wang L."/>
            <person name="Yao B."/>
        </authorList>
    </citation>
    <scope>NUCLEOTIDE SEQUENCE [LARGE SCALE GENOMIC DNA]</scope>
    <source>
        <strain evidence="1">Wuqing</strain>
    </source>
</reference>
<name>A0A0C2IJ32_THEKT</name>
<dbReference type="Proteomes" id="UP000031668">
    <property type="component" value="Unassembled WGS sequence"/>
</dbReference>
<organism evidence="1 2">
    <name type="scientific">Thelohanellus kitauei</name>
    <name type="common">Myxosporean</name>
    <dbReference type="NCBI Taxonomy" id="669202"/>
    <lineage>
        <taxon>Eukaryota</taxon>
        <taxon>Metazoa</taxon>
        <taxon>Cnidaria</taxon>
        <taxon>Myxozoa</taxon>
        <taxon>Myxosporea</taxon>
        <taxon>Bivalvulida</taxon>
        <taxon>Platysporina</taxon>
        <taxon>Myxobolidae</taxon>
        <taxon>Thelohanellus</taxon>
    </lineage>
</organism>
<dbReference type="EMBL" id="JWZT01003906">
    <property type="protein sequence ID" value="KII65359.1"/>
    <property type="molecule type" value="Genomic_DNA"/>
</dbReference>
<evidence type="ECO:0000313" key="1">
    <source>
        <dbReference type="EMBL" id="KII65359.1"/>
    </source>
</evidence>
<evidence type="ECO:0000313" key="2">
    <source>
        <dbReference type="Proteomes" id="UP000031668"/>
    </source>
</evidence>